<proteinExistence type="inferred from homology"/>
<sequence>MAISKLPGGGRIALPLQAMLAAHLAGAAQAASAPAPATLPPVVVTGSLPEGLQNYRVEASETATLTDTPLRDIPQTINVIGREEIRDRQAREVGQVLEGVPNVVKAGSSANRSENFILRGFRAVGYAVDGMPLNAVADRPEVMLDLAGVQAVEVLKGPASVLYGAAEPGGIINIVTRPAQAEPGFEGSLSYGGFGARRAEASATGALTADGRLRARLTGAAQKEDGWVPGRPGSERRYVGGTLAWDPSVDTRLRFTLEHTASEQPFDRGLVIVPGTGEVLRPYDSWLAEPWSRVAGRKTRALLRVENTVSDALTLRASIGVDAGRVRDTGIDFQGFRSDGRTLRRRYSDRSEDTDTRDVRLEALWHFETGRVEHRLLTGIQQVRSRMLFERARANIADIDIHDPVQGAPRRPAKINSSYDERVHTRAAYAQDQIALSERWKALAGVRWDEYRSRRDATVGDSVDPRTDHALTGRLGLVWQPRTDLALYGSGSQSFRPQRGYDRSGASLAPEKGTQYELGVRWDVIPDRLSANLAVFQITKKNVAVSDPADPGADYRLLTGEQRSRGAELDLAGEILPGWKVHLGVGYVDATVTRDTTGLAGNRLAGVPSVSAWFWSTYTVRTGAARGLSLGGGITHVGSRQGDLGNTFKVAAYQRVDAMVRYALGHGVEVSLAVKNVFDKAYIVSTQSAREVLAGAPRSVQLSLSWTY</sequence>
<dbReference type="STRING" id="123899.SAMEA3906487_03384"/>
<evidence type="ECO:0000256" key="12">
    <source>
        <dbReference type="ARBA" id="ARBA00023170"/>
    </source>
</evidence>
<keyword evidence="13 14" id="KW-0998">Cell outer membrane</keyword>
<feature type="domain" description="TonB-dependent receptor plug" evidence="18">
    <location>
        <begin position="70"/>
        <end position="171"/>
    </location>
</feature>
<evidence type="ECO:0000259" key="17">
    <source>
        <dbReference type="Pfam" id="PF00593"/>
    </source>
</evidence>
<keyword evidence="8" id="KW-0408">Iron</keyword>
<dbReference type="eggNOG" id="COG4773">
    <property type="taxonomic scope" value="Bacteria"/>
</dbReference>
<dbReference type="Gene3D" id="2.40.170.20">
    <property type="entry name" value="TonB-dependent receptor, beta-barrel domain"/>
    <property type="match status" value="1"/>
</dbReference>
<dbReference type="GO" id="GO:0015344">
    <property type="term" value="F:siderophore uptake transmembrane transporter activity"/>
    <property type="evidence" value="ECO:0007669"/>
    <property type="project" value="TreeGrafter"/>
</dbReference>
<dbReference type="GO" id="GO:0038023">
    <property type="term" value="F:signaling receptor activity"/>
    <property type="evidence" value="ECO:0007669"/>
    <property type="project" value="InterPro"/>
</dbReference>
<dbReference type="InterPro" id="IPR036942">
    <property type="entry name" value="Beta-barrel_TonB_sf"/>
</dbReference>
<evidence type="ECO:0000256" key="16">
    <source>
        <dbReference type="SAM" id="SignalP"/>
    </source>
</evidence>
<gene>
    <name evidence="19" type="primary">bfrF</name>
    <name evidence="19" type="ORF">SAMEA3906487_03384</name>
</gene>
<dbReference type="InterPro" id="IPR012910">
    <property type="entry name" value="Plug_dom"/>
</dbReference>
<dbReference type="PATRIC" id="fig|123899.6.peg.3383"/>
<dbReference type="NCBIfam" id="TIGR01783">
    <property type="entry name" value="TonB-siderophor"/>
    <property type="match status" value="1"/>
</dbReference>
<evidence type="ECO:0000256" key="13">
    <source>
        <dbReference type="ARBA" id="ARBA00023237"/>
    </source>
</evidence>
<evidence type="ECO:0000256" key="8">
    <source>
        <dbReference type="ARBA" id="ARBA00023004"/>
    </source>
</evidence>
<dbReference type="EMBL" id="LT546645">
    <property type="protein sequence ID" value="SAI72734.1"/>
    <property type="molecule type" value="Genomic_DNA"/>
</dbReference>
<feature type="domain" description="TonB-dependent receptor-like beta-barrel" evidence="17">
    <location>
        <begin position="245"/>
        <end position="677"/>
    </location>
</feature>
<evidence type="ECO:0000259" key="18">
    <source>
        <dbReference type="Pfam" id="PF07715"/>
    </source>
</evidence>
<evidence type="ECO:0000256" key="11">
    <source>
        <dbReference type="ARBA" id="ARBA00023136"/>
    </source>
</evidence>
<dbReference type="FunFam" id="2.40.170.20:FF:000005">
    <property type="entry name" value="TonB-dependent siderophore receptor"/>
    <property type="match status" value="1"/>
</dbReference>
<keyword evidence="4 14" id="KW-1134">Transmembrane beta strand</keyword>
<protein>
    <submittedName>
        <fullName evidence="19">Ferric siderophore receptor</fullName>
    </submittedName>
</protein>
<evidence type="ECO:0000256" key="5">
    <source>
        <dbReference type="ARBA" id="ARBA00022496"/>
    </source>
</evidence>
<keyword evidence="3 14" id="KW-0813">Transport</keyword>
<evidence type="ECO:0000256" key="4">
    <source>
        <dbReference type="ARBA" id="ARBA00022452"/>
    </source>
</evidence>
<dbReference type="Gene3D" id="2.170.130.10">
    <property type="entry name" value="TonB-dependent receptor, plug domain"/>
    <property type="match status" value="1"/>
</dbReference>
<dbReference type="AlphaFoldDB" id="A0A157JVX8"/>
<dbReference type="PANTHER" id="PTHR32552:SF68">
    <property type="entry name" value="FERRICHROME OUTER MEMBRANE TRANSPORTER_PHAGE RECEPTOR"/>
    <property type="match status" value="1"/>
</dbReference>
<feature type="chain" id="PRO_5009816444" evidence="16">
    <location>
        <begin position="31"/>
        <end position="708"/>
    </location>
</feature>
<evidence type="ECO:0000256" key="1">
    <source>
        <dbReference type="ARBA" id="ARBA00004571"/>
    </source>
</evidence>
<keyword evidence="5" id="KW-0410">Iron transport</keyword>
<dbReference type="RefSeq" id="WP_157988190.1">
    <property type="nucleotide sequence ID" value="NZ_CP016340.1"/>
</dbReference>
<accession>A0A157JVX8</accession>
<keyword evidence="11 14" id="KW-0472">Membrane</keyword>
<comment type="subcellular location">
    <subcellularLocation>
        <location evidence="1 14">Cell outer membrane</location>
        <topology evidence="1 14">Multi-pass membrane protein</topology>
    </subcellularLocation>
</comment>
<dbReference type="PANTHER" id="PTHR32552">
    <property type="entry name" value="FERRICHROME IRON RECEPTOR-RELATED"/>
    <property type="match status" value="1"/>
</dbReference>
<dbReference type="GeneID" id="56589379"/>
<evidence type="ECO:0000256" key="2">
    <source>
        <dbReference type="ARBA" id="ARBA00009810"/>
    </source>
</evidence>
<dbReference type="GO" id="GO:0015891">
    <property type="term" value="P:siderophore transport"/>
    <property type="evidence" value="ECO:0007669"/>
    <property type="project" value="InterPro"/>
</dbReference>
<keyword evidence="12 19" id="KW-0675">Receptor</keyword>
<evidence type="ECO:0000256" key="9">
    <source>
        <dbReference type="ARBA" id="ARBA00023065"/>
    </source>
</evidence>
<dbReference type="SUPFAM" id="SSF56935">
    <property type="entry name" value="Porins"/>
    <property type="match status" value="1"/>
</dbReference>
<organism evidence="19 20">
    <name type="scientific">Bordetella trematum</name>
    <dbReference type="NCBI Taxonomy" id="123899"/>
    <lineage>
        <taxon>Bacteria</taxon>
        <taxon>Pseudomonadati</taxon>
        <taxon>Pseudomonadota</taxon>
        <taxon>Betaproteobacteria</taxon>
        <taxon>Burkholderiales</taxon>
        <taxon>Alcaligenaceae</taxon>
        <taxon>Bordetella</taxon>
    </lineage>
</organism>
<dbReference type="KEGG" id="btrm:SAMEA390648703384"/>
<evidence type="ECO:0000256" key="14">
    <source>
        <dbReference type="PROSITE-ProRule" id="PRU01360"/>
    </source>
</evidence>
<dbReference type="Pfam" id="PF07715">
    <property type="entry name" value="Plug"/>
    <property type="match status" value="1"/>
</dbReference>
<comment type="similarity">
    <text evidence="2 14 15">Belongs to the TonB-dependent receptor family.</text>
</comment>
<keyword evidence="6 14" id="KW-0812">Transmembrane</keyword>
<evidence type="ECO:0000313" key="19">
    <source>
        <dbReference type="EMBL" id="SAI72734.1"/>
    </source>
</evidence>
<keyword evidence="10 15" id="KW-0798">TonB box</keyword>
<reference evidence="19 20" key="1">
    <citation type="submission" date="2016-04" db="EMBL/GenBank/DDBJ databases">
        <authorList>
            <consortium name="Pathogen Informatics"/>
        </authorList>
    </citation>
    <scope>NUCLEOTIDE SEQUENCE [LARGE SCALE GENOMIC DNA]</scope>
    <source>
        <strain evidence="19 20">H044680328</strain>
    </source>
</reference>
<keyword evidence="7 16" id="KW-0732">Signal</keyword>
<evidence type="ECO:0000313" key="20">
    <source>
        <dbReference type="Proteomes" id="UP000076825"/>
    </source>
</evidence>
<feature type="signal peptide" evidence="16">
    <location>
        <begin position="1"/>
        <end position="30"/>
    </location>
</feature>
<dbReference type="PROSITE" id="PS52016">
    <property type="entry name" value="TONB_DEPENDENT_REC_3"/>
    <property type="match status" value="1"/>
</dbReference>
<keyword evidence="20" id="KW-1185">Reference proteome</keyword>
<dbReference type="Proteomes" id="UP000076825">
    <property type="component" value="Chromosome 1"/>
</dbReference>
<dbReference type="GO" id="GO:0009279">
    <property type="term" value="C:cell outer membrane"/>
    <property type="evidence" value="ECO:0007669"/>
    <property type="project" value="UniProtKB-SubCell"/>
</dbReference>
<dbReference type="InterPro" id="IPR000531">
    <property type="entry name" value="Beta-barrel_TonB"/>
</dbReference>
<dbReference type="InterPro" id="IPR039426">
    <property type="entry name" value="TonB-dep_rcpt-like"/>
</dbReference>
<evidence type="ECO:0000256" key="7">
    <source>
        <dbReference type="ARBA" id="ARBA00022729"/>
    </source>
</evidence>
<name>A0A157JVX8_9BORD</name>
<evidence type="ECO:0000256" key="6">
    <source>
        <dbReference type="ARBA" id="ARBA00022692"/>
    </source>
</evidence>
<dbReference type="InterPro" id="IPR010105">
    <property type="entry name" value="TonB_sidphr_rcpt"/>
</dbReference>
<dbReference type="CDD" id="cd01347">
    <property type="entry name" value="ligand_gated_channel"/>
    <property type="match status" value="1"/>
</dbReference>
<dbReference type="Pfam" id="PF00593">
    <property type="entry name" value="TonB_dep_Rec_b-barrel"/>
    <property type="match status" value="1"/>
</dbReference>
<evidence type="ECO:0000256" key="15">
    <source>
        <dbReference type="RuleBase" id="RU003357"/>
    </source>
</evidence>
<evidence type="ECO:0000256" key="3">
    <source>
        <dbReference type="ARBA" id="ARBA00022448"/>
    </source>
</evidence>
<dbReference type="InterPro" id="IPR037066">
    <property type="entry name" value="Plug_dom_sf"/>
</dbReference>
<evidence type="ECO:0000256" key="10">
    <source>
        <dbReference type="ARBA" id="ARBA00023077"/>
    </source>
</evidence>
<keyword evidence="9" id="KW-0406">Ion transport</keyword>